<sequence>MAQRVHLSRRRQASKPLLERQRRARINRSLEELKGLVLSSLYRDQNDPSFQKMEKAEILELTVNFLKMIRQQQMPGHCCNSNHSDSLTNYRAGFNDCASKVCSFIENQPQLDTKVREQILVRLAASCNLVKSDGVHYSNCVPEVYASQNLTEYSSYCCVSSPPPSPPSSAFTPYQANSDKAVQPIETGSQMVSRGSHSSTYTNKASGECKLPLWRPWISSSENQVDM</sequence>
<dbReference type="GO" id="GO:0006355">
    <property type="term" value="P:regulation of DNA-templated transcription"/>
    <property type="evidence" value="ECO:0007669"/>
    <property type="project" value="InterPro"/>
</dbReference>
<dbReference type="FunFam" id="4.10.280.10:FF:000081">
    <property type="entry name" value="transcription cofactor HES-6 isoform X1"/>
    <property type="match status" value="1"/>
</dbReference>
<proteinExistence type="predicted"/>
<accession>A0AAD9R1K6</accession>
<dbReference type="GO" id="GO:0046983">
    <property type="term" value="F:protein dimerization activity"/>
    <property type="evidence" value="ECO:0007669"/>
    <property type="project" value="InterPro"/>
</dbReference>
<dbReference type="AlphaFoldDB" id="A0AAD9R1K6"/>
<keyword evidence="15" id="KW-1185">Reference proteome</keyword>
<evidence type="ECO:0000256" key="10">
    <source>
        <dbReference type="ARBA" id="ARBA00073426"/>
    </source>
</evidence>
<keyword evidence="3" id="KW-0678">Repressor</keyword>
<dbReference type="CDD" id="cd11410">
    <property type="entry name" value="bHLH_O_HES"/>
    <property type="match status" value="1"/>
</dbReference>
<evidence type="ECO:0000259" key="12">
    <source>
        <dbReference type="PROSITE" id="PS50888"/>
    </source>
</evidence>
<evidence type="ECO:0000259" key="13">
    <source>
        <dbReference type="PROSITE" id="PS51054"/>
    </source>
</evidence>
<dbReference type="SUPFAM" id="SSF47459">
    <property type="entry name" value="HLH, helix-loop-helix DNA-binding domain"/>
    <property type="match status" value="1"/>
</dbReference>
<keyword evidence="5" id="KW-0805">Transcription regulation</keyword>
<evidence type="ECO:0000256" key="8">
    <source>
        <dbReference type="ARBA" id="ARBA00055708"/>
    </source>
</evidence>
<evidence type="ECO:0000256" key="7">
    <source>
        <dbReference type="ARBA" id="ARBA00023242"/>
    </source>
</evidence>
<comment type="subcellular location">
    <subcellularLocation>
        <location evidence="1">Nucleus</location>
    </subcellularLocation>
</comment>
<dbReference type="PROSITE" id="PS51054">
    <property type="entry name" value="ORANGE"/>
    <property type="match status" value="1"/>
</dbReference>
<dbReference type="InterPro" id="IPR050370">
    <property type="entry name" value="HES_HEY"/>
</dbReference>
<evidence type="ECO:0000256" key="2">
    <source>
        <dbReference type="ARBA" id="ARBA00022473"/>
    </source>
</evidence>
<protein>
    <recommendedName>
        <fullName evidence="10">Transcription cofactor HES-6</fullName>
    </recommendedName>
    <alternativeName>
        <fullName evidence="11">Hairy and enhancer of split 6</fullName>
    </alternativeName>
</protein>
<dbReference type="InterPro" id="IPR036638">
    <property type="entry name" value="HLH_DNA-bd_sf"/>
</dbReference>
<dbReference type="Gene3D" id="4.10.280.10">
    <property type="entry name" value="Helix-loop-helix DNA-binding domain"/>
    <property type="match status" value="1"/>
</dbReference>
<evidence type="ECO:0000256" key="11">
    <source>
        <dbReference type="ARBA" id="ARBA00081410"/>
    </source>
</evidence>
<evidence type="ECO:0000256" key="3">
    <source>
        <dbReference type="ARBA" id="ARBA00022491"/>
    </source>
</evidence>
<evidence type="ECO:0000313" key="14">
    <source>
        <dbReference type="EMBL" id="KAK2571438.1"/>
    </source>
</evidence>
<reference evidence="14" key="1">
    <citation type="journal article" date="2023" name="G3 (Bethesda)">
        <title>Whole genome assembly and annotation of the endangered Caribbean coral Acropora cervicornis.</title>
        <authorList>
            <person name="Selwyn J.D."/>
            <person name="Vollmer S.V."/>
        </authorList>
    </citation>
    <scope>NUCLEOTIDE SEQUENCE</scope>
    <source>
        <strain evidence="14">K2</strain>
    </source>
</reference>
<reference evidence="14" key="2">
    <citation type="journal article" date="2023" name="Science">
        <title>Genomic signatures of disease resistance in endangered staghorn corals.</title>
        <authorList>
            <person name="Vollmer S.V."/>
            <person name="Selwyn J.D."/>
            <person name="Despard B.A."/>
            <person name="Roesel C.L."/>
        </authorList>
    </citation>
    <scope>NUCLEOTIDE SEQUENCE</scope>
    <source>
        <strain evidence="14">K2</strain>
    </source>
</reference>
<dbReference type="GO" id="GO:0005634">
    <property type="term" value="C:nucleus"/>
    <property type="evidence" value="ECO:0007669"/>
    <property type="project" value="UniProtKB-SubCell"/>
</dbReference>
<dbReference type="EMBL" id="JARQWQ010000006">
    <property type="protein sequence ID" value="KAK2571438.1"/>
    <property type="molecule type" value="Genomic_DNA"/>
</dbReference>
<evidence type="ECO:0000256" key="5">
    <source>
        <dbReference type="ARBA" id="ARBA00023015"/>
    </source>
</evidence>
<name>A0AAD9R1K6_ACRCE</name>
<keyword evidence="2" id="KW-0217">Developmental protein</keyword>
<dbReference type="Pfam" id="PF00010">
    <property type="entry name" value="HLH"/>
    <property type="match status" value="1"/>
</dbReference>
<dbReference type="InterPro" id="IPR003650">
    <property type="entry name" value="Orange_dom"/>
</dbReference>
<feature type="domain" description="BHLH" evidence="12">
    <location>
        <begin position="10"/>
        <end position="69"/>
    </location>
</feature>
<comment type="subunit">
    <text evidence="9">Transcription repression requires formation of a complex with a corepressor protein of the Groucho/TLE family. Interacts with HES1.</text>
</comment>
<dbReference type="GO" id="GO:0030154">
    <property type="term" value="P:cell differentiation"/>
    <property type="evidence" value="ECO:0007669"/>
    <property type="project" value="UniProtKB-KW"/>
</dbReference>
<dbReference type="GO" id="GO:1990837">
    <property type="term" value="F:sequence-specific double-stranded DNA binding"/>
    <property type="evidence" value="ECO:0007669"/>
    <property type="project" value="UniProtKB-ARBA"/>
</dbReference>
<evidence type="ECO:0000313" key="15">
    <source>
        <dbReference type="Proteomes" id="UP001249851"/>
    </source>
</evidence>
<organism evidence="14 15">
    <name type="scientific">Acropora cervicornis</name>
    <name type="common">Staghorn coral</name>
    <dbReference type="NCBI Taxonomy" id="6130"/>
    <lineage>
        <taxon>Eukaryota</taxon>
        <taxon>Metazoa</taxon>
        <taxon>Cnidaria</taxon>
        <taxon>Anthozoa</taxon>
        <taxon>Hexacorallia</taxon>
        <taxon>Scleractinia</taxon>
        <taxon>Astrocoeniina</taxon>
        <taxon>Acroporidae</taxon>
        <taxon>Acropora</taxon>
    </lineage>
</organism>
<evidence type="ECO:0000256" key="9">
    <source>
        <dbReference type="ARBA" id="ARBA00064255"/>
    </source>
</evidence>
<gene>
    <name evidence="14" type="ORF">P5673_004032</name>
</gene>
<dbReference type="PANTHER" id="PTHR10985">
    <property type="entry name" value="BASIC HELIX-LOOP-HELIX TRANSCRIPTION FACTOR, HES-RELATED"/>
    <property type="match status" value="1"/>
</dbReference>
<keyword evidence="6" id="KW-0804">Transcription</keyword>
<dbReference type="Proteomes" id="UP001249851">
    <property type="component" value="Unassembled WGS sequence"/>
</dbReference>
<dbReference type="SMART" id="SM00353">
    <property type="entry name" value="HLH"/>
    <property type="match status" value="1"/>
</dbReference>
<dbReference type="SUPFAM" id="SSF158457">
    <property type="entry name" value="Orange domain-like"/>
    <property type="match status" value="1"/>
</dbReference>
<evidence type="ECO:0000256" key="4">
    <source>
        <dbReference type="ARBA" id="ARBA00022782"/>
    </source>
</evidence>
<evidence type="ECO:0000256" key="6">
    <source>
        <dbReference type="ARBA" id="ARBA00023163"/>
    </source>
</evidence>
<keyword evidence="7" id="KW-0539">Nucleus</keyword>
<keyword evidence="4" id="KW-0221">Differentiation</keyword>
<feature type="domain" description="Orange" evidence="13">
    <location>
        <begin position="90"/>
        <end position="123"/>
    </location>
</feature>
<comment type="caution">
    <text evidence="14">The sequence shown here is derived from an EMBL/GenBank/DDBJ whole genome shotgun (WGS) entry which is preliminary data.</text>
</comment>
<dbReference type="InterPro" id="IPR011598">
    <property type="entry name" value="bHLH_dom"/>
</dbReference>
<evidence type="ECO:0000256" key="1">
    <source>
        <dbReference type="ARBA" id="ARBA00004123"/>
    </source>
</evidence>
<comment type="function">
    <text evidence="8">Does not bind DNA itself but suppresses both HES1-mediated N box-dependent transcriptional repression and binding of HES1 to E box sequences. Also suppresses HES1-mediated inhibition of the heterodimer formed by ASCL1/MASH1 and TCF3/E47, allowing ASCL1 and TCF3 to up-regulate transcription in its presence. Promotes cell differentiation.</text>
</comment>
<dbReference type="PROSITE" id="PS50888">
    <property type="entry name" value="BHLH"/>
    <property type="match status" value="1"/>
</dbReference>